<name>A0ABS2QY46_9BACI</name>
<comment type="caution">
    <text evidence="1">The sequence shown here is derived from an EMBL/GenBank/DDBJ whole genome shotgun (WGS) entry which is preliminary data.</text>
</comment>
<dbReference type="RefSeq" id="WP_205188344.1">
    <property type="nucleotide sequence ID" value="NZ_JAFBFC010000006.1"/>
</dbReference>
<evidence type="ECO:0000313" key="1">
    <source>
        <dbReference type="EMBL" id="MBM7704342.1"/>
    </source>
</evidence>
<accession>A0ABS2QY46</accession>
<reference evidence="1 2" key="1">
    <citation type="submission" date="2021-01" db="EMBL/GenBank/DDBJ databases">
        <title>Genomic Encyclopedia of Type Strains, Phase IV (KMG-IV): sequencing the most valuable type-strain genomes for metagenomic binning, comparative biology and taxonomic classification.</title>
        <authorList>
            <person name="Goeker M."/>
        </authorList>
    </citation>
    <scope>NUCLEOTIDE SEQUENCE [LARGE SCALE GENOMIC DNA]</scope>
    <source>
        <strain evidence="1 2">DSM 104297</strain>
    </source>
</reference>
<sequence length="118" mass="13220">MENYSKEAVTQALRVVDSSIRNCENMQPKFAEGTSQHTLLKNRIKALSIAKSCLTDEPVLNHYTKDEVREALQPLSSIIRKCEKATRTLAQGTPAHTRCEKIIKAMCISKALITDKMS</sequence>
<dbReference type="Proteomes" id="UP000809829">
    <property type="component" value="Unassembled WGS sequence"/>
</dbReference>
<dbReference type="EMBL" id="JAFBFC010000006">
    <property type="protein sequence ID" value="MBM7704342.1"/>
    <property type="molecule type" value="Genomic_DNA"/>
</dbReference>
<proteinExistence type="predicted"/>
<protein>
    <submittedName>
        <fullName evidence="1">Uncharacterized protein</fullName>
    </submittedName>
</protein>
<gene>
    <name evidence="1" type="ORF">JOC83_003197</name>
</gene>
<evidence type="ECO:0000313" key="2">
    <source>
        <dbReference type="Proteomes" id="UP000809829"/>
    </source>
</evidence>
<organism evidence="1 2">
    <name type="scientific">Priestia iocasae</name>
    <dbReference type="NCBI Taxonomy" id="2291674"/>
    <lineage>
        <taxon>Bacteria</taxon>
        <taxon>Bacillati</taxon>
        <taxon>Bacillota</taxon>
        <taxon>Bacilli</taxon>
        <taxon>Bacillales</taxon>
        <taxon>Bacillaceae</taxon>
        <taxon>Priestia</taxon>
    </lineage>
</organism>
<keyword evidence="2" id="KW-1185">Reference proteome</keyword>